<gene>
    <name evidence="2" type="ORF">B296_00030060</name>
</gene>
<reference evidence="2 3" key="1">
    <citation type="journal article" date="2014" name="Agronomy (Basel)">
        <title>A Draft Genome Sequence for Ensete ventricosum, the Drought-Tolerant Tree Against Hunger.</title>
        <authorList>
            <person name="Harrison J."/>
            <person name="Moore K.A."/>
            <person name="Paszkiewicz K."/>
            <person name="Jones T."/>
            <person name="Grant M."/>
            <person name="Ambacheew D."/>
            <person name="Muzemil S."/>
            <person name="Studholme D.J."/>
        </authorList>
    </citation>
    <scope>NUCLEOTIDE SEQUENCE [LARGE SCALE GENOMIC DNA]</scope>
</reference>
<accession>A0A426Z556</accession>
<evidence type="ECO:0000313" key="3">
    <source>
        <dbReference type="Proteomes" id="UP000287651"/>
    </source>
</evidence>
<dbReference type="EMBL" id="AMZH03008373">
    <property type="protein sequence ID" value="RRT59096.1"/>
    <property type="molecule type" value="Genomic_DNA"/>
</dbReference>
<proteinExistence type="predicted"/>
<feature type="region of interest" description="Disordered" evidence="1">
    <location>
        <begin position="61"/>
        <end position="99"/>
    </location>
</feature>
<evidence type="ECO:0000313" key="2">
    <source>
        <dbReference type="EMBL" id="RRT59096.1"/>
    </source>
</evidence>
<sequence length="99" mass="11147">MEFPNLVASFINEVHRTMINTTITVASAARTRPSPSENQWRTGVREQAYRRRLLEALRSARVSRRASAPRRQRAADTELALIARGQSRGSRSIHPALPP</sequence>
<name>A0A426Z556_ENSVE</name>
<evidence type="ECO:0000256" key="1">
    <source>
        <dbReference type="SAM" id="MobiDB-lite"/>
    </source>
</evidence>
<protein>
    <submittedName>
        <fullName evidence="2">Uncharacterized protein</fullName>
    </submittedName>
</protein>
<organism evidence="2 3">
    <name type="scientific">Ensete ventricosum</name>
    <name type="common">Abyssinian banana</name>
    <name type="synonym">Musa ensete</name>
    <dbReference type="NCBI Taxonomy" id="4639"/>
    <lineage>
        <taxon>Eukaryota</taxon>
        <taxon>Viridiplantae</taxon>
        <taxon>Streptophyta</taxon>
        <taxon>Embryophyta</taxon>
        <taxon>Tracheophyta</taxon>
        <taxon>Spermatophyta</taxon>
        <taxon>Magnoliopsida</taxon>
        <taxon>Liliopsida</taxon>
        <taxon>Zingiberales</taxon>
        <taxon>Musaceae</taxon>
        <taxon>Ensete</taxon>
    </lineage>
</organism>
<dbReference type="AlphaFoldDB" id="A0A426Z556"/>
<dbReference type="Proteomes" id="UP000287651">
    <property type="component" value="Unassembled WGS sequence"/>
</dbReference>
<comment type="caution">
    <text evidence="2">The sequence shown here is derived from an EMBL/GenBank/DDBJ whole genome shotgun (WGS) entry which is preliminary data.</text>
</comment>
<feature type="compositionally biased region" description="Basic residues" evidence="1">
    <location>
        <begin position="61"/>
        <end position="72"/>
    </location>
</feature>